<evidence type="ECO:0000313" key="2">
    <source>
        <dbReference type="EMBL" id="CAH2283045.1"/>
    </source>
</evidence>
<proteinExistence type="predicted"/>
<dbReference type="Proteomes" id="UP001295444">
    <property type="component" value="Chromosome 04"/>
</dbReference>
<organism evidence="2 3">
    <name type="scientific">Pelobates cultripes</name>
    <name type="common">Western spadefoot toad</name>
    <dbReference type="NCBI Taxonomy" id="61616"/>
    <lineage>
        <taxon>Eukaryota</taxon>
        <taxon>Metazoa</taxon>
        <taxon>Chordata</taxon>
        <taxon>Craniata</taxon>
        <taxon>Vertebrata</taxon>
        <taxon>Euteleostomi</taxon>
        <taxon>Amphibia</taxon>
        <taxon>Batrachia</taxon>
        <taxon>Anura</taxon>
        <taxon>Pelobatoidea</taxon>
        <taxon>Pelobatidae</taxon>
        <taxon>Pelobates</taxon>
    </lineage>
</organism>
<keyword evidence="3" id="KW-1185">Reference proteome</keyword>
<gene>
    <name evidence="2" type="ORF">PECUL_23A032731</name>
</gene>
<evidence type="ECO:0000313" key="3">
    <source>
        <dbReference type="Proteomes" id="UP001295444"/>
    </source>
</evidence>
<dbReference type="EMBL" id="OW240915">
    <property type="protein sequence ID" value="CAH2283045.1"/>
    <property type="molecule type" value="Genomic_DNA"/>
</dbReference>
<sequence length="123" mass="14176">MAQELRTRKHRNLKYLLVRSPHSTHRPIPPPETNMGRTNKRFHPPEAQKQPDIRPTFERPAAARTKMVPAAECEEPSQDDRDQFTFSESEDGTSDVESEDDSAPVTKGVMKDLIQEIRRLKLK</sequence>
<dbReference type="AlphaFoldDB" id="A0AAD1W1J9"/>
<evidence type="ECO:0000256" key="1">
    <source>
        <dbReference type="SAM" id="MobiDB-lite"/>
    </source>
</evidence>
<feature type="compositionally biased region" description="Acidic residues" evidence="1">
    <location>
        <begin position="88"/>
        <end position="102"/>
    </location>
</feature>
<feature type="compositionally biased region" description="Basic and acidic residues" evidence="1">
    <location>
        <begin position="43"/>
        <end position="57"/>
    </location>
</feature>
<protein>
    <submittedName>
        <fullName evidence="2">Uncharacterized protein</fullName>
    </submittedName>
</protein>
<reference evidence="2" key="1">
    <citation type="submission" date="2022-03" db="EMBL/GenBank/DDBJ databases">
        <authorList>
            <person name="Alioto T."/>
            <person name="Alioto T."/>
            <person name="Gomez Garrido J."/>
        </authorList>
    </citation>
    <scope>NUCLEOTIDE SEQUENCE</scope>
</reference>
<name>A0AAD1W1J9_PELCU</name>
<feature type="region of interest" description="Disordered" evidence="1">
    <location>
        <begin position="1"/>
        <end position="108"/>
    </location>
</feature>
<accession>A0AAD1W1J9</accession>